<dbReference type="PROSITE" id="PS51367">
    <property type="entry name" value="THAUMATIN_2"/>
    <property type="match status" value="1"/>
</dbReference>
<dbReference type="GO" id="GO:0006952">
    <property type="term" value="P:defense response"/>
    <property type="evidence" value="ECO:0000318"/>
    <property type="project" value="GO_Central"/>
</dbReference>
<dbReference type="EMBL" id="GL377636">
    <property type="protein sequence ID" value="EFJ12948.1"/>
    <property type="molecule type" value="Genomic_DNA"/>
</dbReference>
<dbReference type="AlphaFoldDB" id="D8SS10"/>
<dbReference type="KEGG" id="smo:SELMODRAFT_123421"/>
<evidence type="ECO:0000313" key="2">
    <source>
        <dbReference type="EMBL" id="EFJ12948.1"/>
    </source>
</evidence>
<dbReference type="Gene3D" id="2.60.110.10">
    <property type="entry name" value="Thaumatin"/>
    <property type="match status" value="1"/>
</dbReference>
<dbReference type="InterPro" id="IPR001938">
    <property type="entry name" value="Thaumatin"/>
</dbReference>
<dbReference type="OMA" id="TRGISCT"/>
<feature type="disulfide bond" evidence="1">
    <location>
        <begin position="100"/>
        <end position="109"/>
    </location>
</feature>
<feature type="disulfide bond" evidence="1">
    <location>
        <begin position="110"/>
        <end position="120"/>
    </location>
</feature>
<dbReference type="Pfam" id="PF00314">
    <property type="entry name" value="Thaumatin"/>
    <property type="match status" value="1"/>
</dbReference>
<dbReference type="Proteomes" id="UP000001514">
    <property type="component" value="Unassembled WGS sequence"/>
</dbReference>
<accession>D8SS10</accession>
<evidence type="ECO:0000313" key="3">
    <source>
        <dbReference type="Proteomes" id="UP000001514"/>
    </source>
</evidence>
<dbReference type="InterPro" id="IPR037176">
    <property type="entry name" value="Osmotin/thaumatin-like_sf"/>
</dbReference>
<feature type="disulfide bond" evidence="1">
    <location>
        <begin position="81"/>
        <end position="96"/>
    </location>
</feature>
<evidence type="ECO:0008006" key="4">
    <source>
        <dbReference type="Google" id="ProtNLM"/>
    </source>
</evidence>
<keyword evidence="3" id="KW-1185">Reference proteome</keyword>
<dbReference type="SUPFAM" id="SSF49870">
    <property type="entry name" value="Osmotin, thaumatin-like protein"/>
    <property type="match status" value="1"/>
</dbReference>
<evidence type="ECO:0000256" key="1">
    <source>
        <dbReference type="PIRSR" id="PIRSR002703-1"/>
    </source>
</evidence>
<gene>
    <name evidence="2" type="ORF">SELMODRAFT_123421</name>
</gene>
<feature type="disulfide bond" evidence="1">
    <location>
        <begin position="73"/>
        <end position="133"/>
    </location>
</feature>
<dbReference type="PANTHER" id="PTHR31048">
    <property type="entry name" value="OS03G0233200 PROTEIN"/>
    <property type="match status" value="1"/>
</dbReference>
<dbReference type="SMART" id="SM00205">
    <property type="entry name" value="THN"/>
    <property type="match status" value="1"/>
</dbReference>
<feature type="non-terminal residue" evidence="2">
    <location>
        <position position="1"/>
    </location>
</feature>
<feature type="disulfide bond" evidence="1">
    <location>
        <begin position="12"/>
        <end position="22"/>
    </location>
</feature>
<proteinExistence type="predicted"/>
<dbReference type="PIRSF" id="PIRSF002703">
    <property type="entry name" value="Thaumatin"/>
    <property type="match status" value="1"/>
</dbReference>
<organism evidence="3">
    <name type="scientific">Selaginella moellendorffii</name>
    <name type="common">Spikemoss</name>
    <dbReference type="NCBI Taxonomy" id="88036"/>
    <lineage>
        <taxon>Eukaryota</taxon>
        <taxon>Viridiplantae</taxon>
        <taxon>Streptophyta</taxon>
        <taxon>Embryophyta</taxon>
        <taxon>Tracheophyta</taxon>
        <taxon>Lycopodiopsida</taxon>
        <taxon>Selaginellales</taxon>
        <taxon>Selaginellaceae</taxon>
        <taxon>Selaginella</taxon>
    </lineage>
</organism>
<sequence>NWAVRFWGRRGCKFDGNRRGHCDSGDCGVPPATLAEFALAYVNQNLYDVSLVVDGYNLPLRITLEKNCKSPGCYSDLNAMCPKELQVSKDNWVIGCKSACEVFQTDAYCCRGAHSTPETCPPTAFSKVFKDACPQAYSDDVYFHL</sequence>
<reference evidence="2 3" key="1">
    <citation type="journal article" date="2011" name="Science">
        <title>The Selaginella genome identifies genetic changes associated with the evolution of vascular plants.</title>
        <authorList>
            <person name="Banks J.A."/>
            <person name="Nishiyama T."/>
            <person name="Hasebe M."/>
            <person name="Bowman J.L."/>
            <person name="Gribskov M."/>
            <person name="dePamphilis C."/>
            <person name="Albert V.A."/>
            <person name="Aono N."/>
            <person name="Aoyama T."/>
            <person name="Ambrose B.A."/>
            <person name="Ashton N.W."/>
            <person name="Axtell M.J."/>
            <person name="Barker E."/>
            <person name="Barker M.S."/>
            <person name="Bennetzen J.L."/>
            <person name="Bonawitz N.D."/>
            <person name="Chapple C."/>
            <person name="Cheng C."/>
            <person name="Correa L.G."/>
            <person name="Dacre M."/>
            <person name="DeBarry J."/>
            <person name="Dreyer I."/>
            <person name="Elias M."/>
            <person name="Engstrom E.M."/>
            <person name="Estelle M."/>
            <person name="Feng L."/>
            <person name="Finet C."/>
            <person name="Floyd S.K."/>
            <person name="Frommer W.B."/>
            <person name="Fujita T."/>
            <person name="Gramzow L."/>
            <person name="Gutensohn M."/>
            <person name="Harholt J."/>
            <person name="Hattori M."/>
            <person name="Heyl A."/>
            <person name="Hirai T."/>
            <person name="Hiwatashi Y."/>
            <person name="Ishikawa M."/>
            <person name="Iwata M."/>
            <person name="Karol K.G."/>
            <person name="Koehler B."/>
            <person name="Kolukisaoglu U."/>
            <person name="Kubo M."/>
            <person name="Kurata T."/>
            <person name="Lalonde S."/>
            <person name="Li K."/>
            <person name="Li Y."/>
            <person name="Litt A."/>
            <person name="Lyons E."/>
            <person name="Manning G."/>
            <person name="Maruyama T."/>
            <person name="Michael T.P."/>
            <person name="Mikami K."/>
            <person name="Miyazaki S."/>
            <person name="Morinaga S."/>
            <person name="Murata T."/>
            <person name="Mueller-Roeber B."/>
            <person name="Nelson D.R."/>
            <person name="Obara M."/>
            <person name="Oguri Y."/>
            <person name="Olmstead R.G."/>
            <person name="Onodera N."/>
            <person name="Petersen B.L."/>
            <person name="Pils B."/>
            <person name="Prigge M."/>
            <person name="Rensing S.A."/>
            <person name="Riano-Pachon D.M."/>
            <person name="Roberts A.W."/>
            <person name="Sato Y."/>
            <person name="Scheller H.V."/>
            <person name="Schulz B."/>
            <person name="Schulz C."/>
            <person name="Shakirov E.V."/>
            <person name="Shibagaki N."/>
            <person name="Shinohara N."/>
            <person name="Shippen D.E."/>
            <person name="Soerensen I."/>
            <person name="Sotooka R."/>
            <person name="Sugimoto N."/>
            <person name="Sugita M."/>
            <person name="Sumikawa N."/>
            <person name="Tanurdzic M."/>
            <person name="Theissen G."/>
            <person name="Ulvskov P."/>
            <person name="Wakazuki S."/>
            <person name="Weng J.K."/>
            <person name="Willats W.W."/>
            <person name="Wipf D."/>
            <person name="Wolf P.G."/>
            <person name="Yang L."/>
            <person name="Zimmer A.D."/>
            <person name="Zhu Q."/>
            <person name="Mitros T."/>
            <person name="Hellsten U."/>
            <person name="Loque D."/>
            <person name="Otillar R."/>
            <person name="Salamov A."/>
            <person name="Schmutz J."/>
            <person name="Shapiro H."/>
            <person name="Lindquist E."/>
            <person name="Lucas S."/>
            <person name="Rokhsar D."/>
            <person name="Grigoriev I.V."/>
        </authorList>
    </citation>
    <scope>NUCLEOTIDE SEQUENCE [LARGE SCALE GENOMIC DNA]</scope>
</reference>
<dbReference type="HOGENOM" id="CLU_043181_6_1_1"/>
<name>D8SS10_SELML</name>
<dbReference type="Gramene" id="EFJ12948">
    <property type="protein sequence ID" value="EFJ12948"/>
    <property type="gene ID" value="SELMODRAFT_123421"/>
</dbReference>
<keyword evidence="1" id="KW-1015">Disulfide bond</keyword>
<protein>
    <recommendedName>
        <fullName evidence="4">Thaumatin-like protein</fullName>
    </recommendedName>
</protein>
<dbReference type="InParanoid" id="D8SS10"/>